<dbReference type="FunFam" id="3.10.20.90:FF:000186">
    <property type="entry name" value="RWP-RK domain-containing protein"/>
    <property type="match status" value="1"/>
</dbReference>
<dbReference type="Proteomes" id="UP000250235">
    <property type="component" value="Unassembled WGS sequence"/>
</dbReference>
<dbReference type="CDD" id="cd06407">
    <property type="entry name" value="PB1_NLP"/>
    <property type="match status" value="1"/>
</dbReference>
<dbReference type="InterPro" id="IPR003035">
    <property type="entry name" value="RWP-RK_dom"/>
</dbReference>
<feature type="compositionally biased region" description="Basic residues" evidence="5">
    <location>
        <begin position="572"/>
        <end position="582"/>
    </location>
</feature>
<keyword evidence="2" id="KW-0238">DNA-binding</keyword>
<organism evidence="8 9">
    <name type="scientific">Dorcoceras hygrometricum</name>
    <dbReference type="NCBI Taxonomy" id="472368"/>
    <lineage>
        <taxon>Eukaryota</taxon>
        <taxon>Viridiplantae</taxon>
        <taxon>Streptophyta</taxon>
        <taxon>Embryophyta</taxon>
        <taxon>Tracheophyta</taxon>
        <taxon>Spermatophyta</taxon>
        <taxon>Magnoliopsida</taxon>
        <taxon>eudicotyledons</taxon>
        <taxon>Gunneridae</taxon>
        <taxon>Pentapetalae</taxon>
        <taxon>asterids</taxon>
        <taxon>lamiids</taxon>
        <taxon>Lamiales</taxon>
        <taxon>Gesneriaceae</taxon>
        <taxon>Didymocarpoideae</taxon>
        <taxon>Trichosporeae</taxon>
        <taxon>Loxocarpinae</taxon>
        <taxon>Dorcoceras</taxon>
    </lineage>
</organism>
<dbReference type="OrthoDB" id="6270329at2759"/>
<dbReference type="PANTHER" id="PTHR32002">
    <property type="entry name" value="PROTEIN NLP8"/>
    <property type="match status" value="1"/>
</dbReference>
<dbReference type="PROSITE" id="PS51519">
    <property type="entry name" value="RWP_RK"/>
    <property type="match status" value="1"/>
</dbReference>
<keyword evidence="4" id="KW-0539">Nucleus</keyword>
<feature type="region of interest" description="Disordered" evidence="5">
    <location>
        <begin position="1"/>
        <end position="21"/>
    </location>
</feature>
<dbReference type="GO" id="GO:0003700">
    <property type="term" value="F:DNA-binding transcription factor activity"/>
    <property type="evidence" value="ECO:0007669"/>
    <property type="project" value="InterPro"/>
</dbReference>
<dbReference type="AlphaFoldDB" id="A0A2Z7C1P5"/>
<gene>
    <name evidence="8" type="ORF">F511_22933</name>
</gene>
<dbReference type="PANTHER" id="PTHR32002:SF35">
    <property type="entry name" value="PROTEIN NLP6"/>
    <property type="match status" value="1"/>
</dbReference>
<dbReference type="SUPFAM" id="SSF54277">
    <property type="entry name" value="CAD &amp; PB1 domains"/>
    <property type="match status" value="1"/>
</dbReference>
<dbReference type="InterPro" id="IPR055081">
    <property type="entry name" value="NLP1-9_GAF"/>
</dbReference>
<evidence type="ECO:0000259" key="6">
    <source>
        <dbReference type="PROSITE" id="PS51519"/>
    </source>
</evidence>
<dbReference type="InterPro" id="IPR053793">
    <property type="entry name" value="PB1-like"/>
</dbReference>
<evidence type="ECO:0000313" key="8">
    <source>
        <dbReference type="EMBL" id="KZV40732.1"/>
    </source>
</evidence>
<evidence type="ECO:0000256" key="1">
    <source>
        <dbReference type="ARBA" id="ARBA00023015"/>
    </source>
</evidence>
<protein>
    <recommendedName>
        <fullName evidence="10">Protein NLP6-like</fullName>
    </recommendedName>
</protein>
<evidence type="ECO:0000256" key="4">
    <source>
        <dbReference type="ARBA" id="ARBA00023242"/>
    </source>
</evidence>
<feature type="domain" description="PB1" evidence="7">
    <location>
        <begin position="890"/>
        <end position="972"/>
    </location>
</feature>
<dbReference type="GO" id="GO:0003677">
    <property type="term" value="F:DNA binding"/>
    <property type="evidence" value="ECO:0007669"/>
    <property type="project" value="UniProtKB-KW"/>
</dbReference>
<evidence type="ECO:0000313" key="9">
    <source>
        <dbReference type="Proteomes" id="UP000250235"/>
    </source>
</evidence>
<evidence type="ECO:0000256" key="5">
    <source>
        <dbReference type="SAM" id="MobiDB-lite"/>
    </source>
</evidence>
<evidence type="ECO:0000259" key="7">
    <source>
        <dbReference type="PROSITE" id="PS51745"/>
    </source>
</evidence>
<dbReference type="Pfam" id="PF00564">
    <property type="entry name" value="PB1"/>
    <property type="match status" value="1"/>
</dbReference>
<feature type="compositionally biased region" description="Polar residues" evidence="5">
    <location>
        <begin position="552"/>
        <end position="567"/>
    </location>
</feature>
<name>A0A2Z7C1P5_9LAMI</name>
<keyword evidence="9" id="KW-1185">Reference proteome</keyword>
<dbReference type="PROSITE" id="PS51745">
    <property type="entry name" value="PB1"/>
    <property type="match status" value="1"/>
</dbReference>
<dbReference type="InterPro" id="IPR045012">
    <property type="entry name" value="NLP"/>
</dbReference>
<dbReference type="InterPro" id="IPR000270">
    <property type="entry name" value="PB1_dom"/>
</dbReference>
<feature type="region of interest" description="Disordered" evidence="5">
    <location>
        <begin position="744"/>
        <end position="785"/>
    </location>
</feature>
<proteinExistence type="predicted"/>
<reference evidence="8 9" key="1">
    <citation type="journal article" date="2015" name="Proc. Natl. Acad. Sci. U.S.A.">
        <title>The resurrection genome of Boea hygrometrica: A blueprint for survival of dehydration.</title>
        <authorList>
            <person name="Xiao L."/>
            <person name="Yang G."/>
            <person name="Zhang L."/>
            <person name="Yang X."/>
            <person name="Zhao S."/>
            <person name="Ji Z."/>
            <person name="Zhou Q."/>
            <person name="Hu M."/>
            <person name="Wang Y."/>
            <person name="Chen M."/>
            <person name="Xu Y."/>
            <person name="Jin H."/>
            <person name="Xiao X."/>
            <person name="Hu G."/>
            <person name="Bao F."/>
            <person name="Hu Y."/>
            <person name="Wan P."/>
            <person name="Li L."/>
            <person name="Deng X."/>
            <person name="Kuang T."/>
            <person name="Xiang C."/>
            <person name="Zhu J.K."/>
            <person name="Oliver M.J."/>
            <person name="He Y."/>
        </authorList>
    </citation>
    <scope>NUCLEOTIDE SEQUENCE [LARGE SCALE GENOMIC DNA]</scope>
    <source>
        <strain evidence="9">cv. XS01</strain>
    </source>
</reference>
<sequence>MKISEEPKQESNPVPVQPPCAGSDGLMDLDFDLDGAWPLDQIFAAAAAASGPGSPFFITNSEQPCSPLWVFPDDSHDAGFVSNGGFRLSHCSKFPVPSCNPDSVTESGLAKDDKKNQISPFMGFMPKDSPDGSCIIKERMAQALRHFKDLTEQHVLAQVWAPVKNGNQYVLTTSGQPFVLDPNSNGLHQYRLVSLMYMFSVDGDTDGVRGLPGRVFQKKLPEWTPNVQYYSSKEFPRLNHALNYNVKGTLALPVFEPSGQACVGVLELIMTSQQINYAPEVDKVCKALEAVNLKSSEVLDHPSPQICNEGRQNALAEILEILSVVCETHMLPLAQTWVPCRHRSVLANGGGFKKTCSSFDGSCMGQVCMSTTDVAFYVVDAHLWSFRGACAEHHLQKGQGVAGRAFASHNTCFCEDITKFCKTEYPLVHYARMFGLRSSFAICLRSTHTGDDDYILEFFLPPNVQGYRDQQAFLDSLLVTMKQHFPSLRVASGKDLDDSWRSIEVINPSTDEKLSPWPDFTETSPPVSASIPNGEMVHHDCSKGSFVTNVKENTGGDSKVQIASSTAEGKEKGKKPEKKRGKAEKTISLEVLQQYFAGSLKDAAKSLGVCPTTMKRICRQHGISRWPSRKINKVNRSLSKLKCVIESVQGGEGTFSLTSIAATSIPVAVGSVTWAANLNGPDQHTPPDSKTSEFREQIGGLAIFKATEANDQAGVSNLADRVARIEKHSHLETSILAVDISNRSRSGCGSREESTGTPASQGSCQGSPCLRDDTSPQNASPIDERTLKATGQSLELVCRQPREIILSSAFSMPDLVMIPQEPFGGMLVEDAGSSHDLRNLCQGHEPPFDEHVTECSWTKPPLPDAIPKEVMVAAPVNEMEHFLARPEVKTITIKATYKEDIIRFRLSIDSGIEKLKEEVAKRLKLELGTFDIKYLDDDHEWVLIACDADLQECIDVSRSSGGNIIRLLVHDMMANLGSSCESSGG</sequence>
<evidence type="ECO:0000256" key="2">
    <source>
        <dbReference type="ARBA" id="ARBA00023125"/>
    </source>
</evidence>
<feature type="domain" description="RWP-RK" evidence="6">
    <location>
        <begin position="573"/>
        <end position="654"/>
    </location>
</feature>
<dbReference type="InterPro" id="IPR034891">
    <property type="entry name" value="PB1_NLP"/>
</dbReference>
<dbReference type="Pfam" id="PF02042">
    <property type="entry name" value="RWP-RK"/>
    <property type="match status" value="1"/>
</dbReference>
<keyword evidence="3" id="KW-0804">Transcription</keyword>
<dbReference type="Gene3D" id="3.10.20.90">
    <property type="entry name" value="Phosphatidylinositol 3-kinase Catalytic Subunit, Chain A, domain 1"/>
    <property type="match status" value="1"/>
</dbReference>
<evidence type="ECO:0000256" key="3">
    <source>
        <dbReference type="ARBA" id="ARBA00023163"/>
    </source>
</evidence>
<keyword evidence="1" id="KW-0805">Transcription regulation</keyword>
<accession>A0A2Z7C1P5</accession>
<feature type="region of interest" description="Disordered" evidence="5">
    <location>
        <begin position="552"/>
        <end position="582"/>
    </location>
</feature>
<evidence type="ECO:0008006" key="10">
    <source>
        <dbReference type="Google" id="ProtNLM"/>
    </source>
</evidence>
<dbReference type="Pfam" id="PF22922">
    <property type="entry name" value="GAF_NLP"/>
    <property type="match status" value="1"/>
</dbReference>
<dbReference type="EMBL" id="KQ999880">
    <property type="protein sequence ID" value="KZV40732.1"/>
    <property type="molecule type" value="Genomic_DNA"/>
</dbReference>
<dbReference type="SMART" id="SM00666">
    <property type="entry name" value="PB1"/>
    <property type="match status" value="1"/>
</dbReference>